<sequence>MCYELEVLQQIIDNTYDGDVDEVLSHIKNCSECRKKFHKLKQQDKFIESVLQMDMEIPPRRPINVCTVDFKKKNKRRIFDMSKKARKWSAAAAAVVLCGGLVLVEPVRTKAEDLLKIFRMQKITSISISQEDIKGIDKLFSEGNGTKDIKDIIKVDVSSNGKEVSAEGPEGEADIKEKLSIENVIKAPEGFKYEYVAKQPRTDVTIKLNIDKANDLLNYLGEKTKLPKELDQKPFTIHFNEAVAYNFSQKTENKNKERKYINVMKMNSPTVQTPKDVDEKQLIKSLFSMSILPQNLKDQFMQIDDLTATIPVPYSPEYQTKEDITVNGEKAILIKNNNGDYSTVYFKDKDDLYVINSNCATDELVSFIEEMK</sequence>
<dbReference type="EMBL" id="JAPQER010000001">
    <property type="protein sequence ID" value="MCY6483053.1"/>
    <property type="molecule type" value="Genomic_DNA"/>
</dbReference>
<accession>A0ABT4CZ12</accession>
<protein>
    <recommendedName>
        <fullName evidence="3">DUF4367 domain-containing protein</fullName>
    </recommendedName>
</protein>
<comment type="caution">
    <text evidence="1">The sequence shown here is derived from an EMBL/GenBank/DDBJ whole genome shotgun (WGS) entry which is preliminary data.</text>
</comment>
<proteinExistence type="predicted"/>
<gene>
    <name evidence="1" type="ORF">OW763_01630</name>
</gene>
<evidence type="ECO:0008006" key="3">
    <source>
        <dbReference type="Google" id="ProtNLM"/>
    </source>
</evidence>
<dbReference type="RefSeq" id="WP_268039319.1">
    <property type="nucleotide sequence ID" value="NZ_JAPQER010000001.1"/>
</dbReference>
<dbReference type="Proteomes" id="UP001078443">
    <property type="component" value="Unassembled WGS sequence"/>
</dbReference>
<evidence type="ECO:0000313" key="2">
    <source>
        <dbReference type="Proteomes" id="UP001078443"/>
    </source>
</evidence>
<organism evidence="1 2">
    <name type="scientific">Clostridium aestuarii</name>
    <dbReference type="NCBI Taxonomy" id="338193"/>
    <lineage>
        <taxon>Bacteria</taxon>
        <taxon>Bacillati</taxon>
        <taxon>Bacillota</taxon>
        <taxon>Clostridia</taxon>
        <taxon>Eubacteriales</taxon>
        <taxon>Clostridiaceae</taxon>
        <taxon>Clostridium</taxon>
    </lineage>
</organism>
<evidence type="ECO:0000313" key="1">
    <source>
        <dbReference type="EMBL" id="MCY6483053.1"/>
    </source>
</evidence>
<reference evidence="1" key="1">
    <citation type="submission" date="2022-12" db="EMBL/GenBank/DDBJ databases">
        <authorList>
            <person name="Wang J."/>
        </authorList>
    </citation>
    <scope>NUCLEOTIDE SEQUENCE</scope>
    <source>
        <strain evidence="1">HY-45-18</strain>
    </source>
</reference>
<keyword evidence="2" id="KW-1185">Reference proteome</keyword>
<name>A0ABT4CZ12_9CLOT</name>